<dbReference type="Proteomes" id="UP000094873">
    <property type="component" value="Unassembled WGS sequence"/>
</dbReference>
<dbReference type="PANTHER" id="PTHR34069:SF2">
    <property type="entry name" value="BETA-KETOACYL-[ACYL-CARRIER-PROTEIN] SYNTHASE III"/>
    <property type="match status" value="1"/>
</dbReference>
<name>A0A6M8MU11_9BACT</name>
<reference evidence="3 4" key="1">
    <citation type="submission" date="2016-05" db="EMBL/GenBank/DDBJ databases">
        <authorList>
            <person name="Caceres A."/>
            <person name="Munoz I."/>
            <person name="Iraola G."/>
            <person name="Diaz-Viraque F."/>
            <person name="Greif G."/>
            <person name="Collado L."/>
        </authorList>
    </citation>
    <scope>NUCLEOTIDE SEQUENCE [LARGE SCALE GENOMIC DNA]</scope>
    <source>
        <strain evidence="3 4">WBE38</strain>
    </source>
</reference>
<dbReference type="RefSeq" id="WP_066006587.1">
    <property type="nucleotide sequence ID" value="NZ_CP053848.1"/>
</dbReference>
<dbReference type="AlphaFoldDB" id="A0A6M8MU11"/>
<evidence type="ECO:0000313" key="4">
    <source>
        <dbReference type="Proteomes" id="UP000094873"/>
    </source>
</evidence>
<dbReference type="GO" id="GO:0004315">
    <property type="term" value="F:3-oxoacyl-[acyl-carrier-protein] synthase activity"/>
    <property type="evidence" value="ECO:0007669"/>
    <property type="project" value="InterPro"/>
</dbReference>
<dbReference type="EMBL" id="LXSU01000030">
    <property type="protein sequence ID" value="OCX43558.1"/>
    <property type="molecule type" value="Genomic_DNA"/>
</dbReference>
<protein>
    <submittedName>
        <fullName evidence="3">Uncharacterized protein</fullName>
    </submittedName>
</protein>
<organism evidence="3 4">
    <name type="scientific">Campylobacter ornithocola</name>
    <dbReference type="NCBI Taxonomy" id="1848766"/>
    <lineage>
        <taxon>Bacteria</taxon>
        <taxon>Pseudomonadati</taxon>
        <taxon>Campylobacterota</taxon>
        <taxon>Epsilonproteobacteria</taxon>
        <taxon>Campylobacterales</taxon>
        <taxon>Campylobacteraceae</taxon>
        <taxon>Campylobacter</taxon>
    </lineage>
</organism>
<keyword evidence="2" id="KW-0012">Acyltransferase</keyword>
<sequence length="355" mass="39601">MQAIFKNAKLLASVMVVGENKINIDDELNTRYEGNLKKLKRIKSLVGLQYRHEVDEKTTISDLAEYGAKILFEEYGLDKNTIDAIIVVTQTPDFFLPATACYLHGRLDLNQNALAFDINQSCAGYVYGLYVAFSMIENGGCKNILLVSGDTNSKLSDPKTSKNKPFIGGDGVSVSLITKDPNKNTSYFEIGTDGKGVKYLFTPYGAFKNPTQEEFSEANLNIAPKQSYMNGLEIFNFATQKEPLAFNSLLKYAKCSKDELDFVFFHQANKDIVDFIIKKLNLFNAPNDTISKYGNLDMASIPATICDHLNTYKNPLKKDLKVLLGGFGAGLSWANAIINLDKNFWCKQTQIYKKG</sequence>
<keyword evidence="4" id="KW-1185">Reference proteome</keyword>
<evidence type="ECO:0000256" key="1">
    <source>
        <dbReference type="ARBA" id="ARBA00022679"/>
    </source>
</evidence>
<dbReference type="InterPro" id="IPR016039">
    <property type="entry name" value="Thiolase-like"/>
</dbReference>
<dbReference type="SUPFAM" id="SSF53901">
    <property type="entry name" value="Thiolase-like"/>
    <property type="match status" value="1"/>
</dbReference>
<dbReference type="Gene3D" id="3.40.47.10">
    <property type="match status" value="1"/>
</dbReference>
<accession>A0A6M8MU11</accession>
<dbReference type="Pfam" id="PF08541">
    <property type="entry name" value="ACP_syn_III_C"/>
    <property type="match status" value="1"/>
</dbReference>
<comment type="caution">
    <text evidence="3">The sequence shown here is derived from an EMBL/GenBank/DDBJ whole genome shotgun (WGS) entry which is preliminary data.</text>
</comment>
<gene>
    <name evidence="3" type="ORF">A7X81_00955</name>
</gene>
<dbReference type="OrthoDB" id="9815506at2"/>
<evidence type="ECO:0000313" key="3">
    <source>
        <dbReference type="EMBL" id="OCX43558.1"/>
    </source>
</evidence>
<dbReference type="GO" id="GO:0006633">
    <property type="term" value="P:fatty acid biosynthetic process"/>
    <property type="evidence" value="ECO:0007669"/>
    <property type="project" value="InterPro"/>
</dbReference>
<keyword evidence="1" id="KW-0808">Transferase</keyword>
<dbReference type="GO" id="GO:0044550">
    <property type="term" value="P:secondary metabolite biosynthetic process"/>
    <property type="evidence" value="ECO:0007669"/>
    <property type="project" value="TreeGrafter"/>
</dbReference>
<dbReference type="PANTHER" id="PTHR34069">
    <property type="entry name" value="3-OXOACYL-[ACYL-CARRIER-PROTEIN] SYNTHASE 3"/>
    <property type="match status" value="1"/>
</dbReference>
<dbReference type="InterPro" id="IPR013751">
    <property type="entry name" value="ACP_syn_III_N"/>
</dbReference>
<proteinExistence type="predicted"/>
<dbReference type="Pfam" id="PF08545">
    <property type="entry name" value="ACP_syn_III"/>
    <property type="match status" value="1"/>
</dbReference>
<dbReference type="CDD" id="cd00830">
    <property type="entry name" value="KAS_III"/>
    <property type="match status" value="1"/>
</dbReference>
<dbReference type="InterPro" id="IPR013747">
    <property type="entry name" value="ACP_syn_III_C"/>
</dbReference>
<evidence type="ECO:0000256" key="2">
    <source>
        <dbReference type="ARBA" id="ARBA00023315"/>
    </source>
</evidence>